<dbReference type="InterPro" id="IPR046652">
    <property type="entry name" value="DUF6764"/>
</dbReference>
<dbReference type="AlphaFoldDB" id="A0A6L7GVI7"/>
<keyword evidence="1" id="KW-0732">Signal</keyword>
<evidence type="ECO:0000313" key="3">
    <source>
        <dbReference type="Proteomes" id="UP000475545"/>
    </source>
</evidence>
<sequence length="171" mass="16037">MRINKLGARAAVAVLGGGVLAAMAALGGGTAQATTCSASDGHQIERIVGQGGCGAKAGTGSTAFAEDSSNAGTAVAVADTGGSSTARNLQPGSTALAGASTGGTAYSVTTGPKAFSVAQARQGGVTVAVGGWGGQAIAGPDGAICQGGFATAVDSTTGKACLRSGTINLYN</sequence>
<reference evidence="2 3" key="1">
    <citation type="submission" date="2019-11" db="EMBL/GenBank/DDBJ databases">
        <title>Gordonia sp. nov., a novel actinobacterium isolated from mangrove soil in Hainan.</title>
        <authorList>
            <person name="Huang X."/>
            <person name="Xie Y."/>
            <person name="Chu X."/>
            <person name="Xiao K."/>
        </authorList>
    </citation>
    <scope>NUCLEOTIDE SEQUENCE [LARGE SCALE GENOMIC DNA]</scope>
    <source>
        <strain evidence="2 3">HNM0687</strain>
    </source>
</reference>
<protein>
    <recommendedName>
        <fullName evidence="4">Protein kinase</fullName>
    </recommendedName>
</protein>
<dbReference type="EMBL" id="WMBR01000007">
    <property type="protein sequence ID" value="MXP23910.1"/>
    <property type="molecule type" value="Genomic_DNA"/>
</dbReference>
<organism evidence="2 3">
    <name type="scientific">Gordonia mangrovi</name>
    <dbReference type="NCBI Taxonomy" id="2665643"/>
    <lineage>
        <taxon>Bacteria</taxon>
        <taxon>Bacillati</taxon>
        <taxon>Actinomycetota</taxon>
        <taxon>Actinomycetes</taxon>
        <taxon>Mycobacteriales</taxon>
        <taxon>Gordoniaceae</taxon>
        <taxon>Gordonia</taxon>
    </lineage>
</organism>
<dbReference type="Proteomes" id="UP000475545">
    <property type="component" value="Unassembled WGS sequence"/>
</dbReference>
<dbReference type="RefSeq" id="WP_160904103.1">
    <property type="nucleotide sequence ID" value="NZ_CP102850.1"/>
</dbReference>
<dbReference type="Pfam" id="PF20550">
    <property type="entry name" value="DUF6764"/>
    <property type="match status" value="1"/>
</dbReference>
<feature type="signal peptide" evidence="1">
    <location>
        <begin position="1"/>
        <end position="24"/>
    </location>
</feature>
<proteinExistence type="predicted"/>
<evidence type="ECO:0000256" key="1">
    <source>
        <dbReference type="SAM" id="SignalP"/>
    </source>
</evidence>
<accession>A0A6L7GVI7</accession>
<name>A0A6L7GVI7_9ACTN</name>
<evidence type="ECO:0008006" key="4">
    <source>
        <dbReference type="Google" id="ProtNLM"/>
    </source>
</evidence>
<feature type="chain" id="PRO_5038336758" description="Protein kinase" evidence="1">
    <location>
        <begin position="25"/>
        <end position="171"/>
    </location>
</feature>
<evidence type="ECO:0000313" key="2">
    <source>
        <dbReference type="EMBL" id="MXP23910.1"/>
    </source>
</evidence>
<keyword evidence="3" id="KW-1185">Reference proteome</keyword>
<comment type="caution">
    <text evidence="2">The sequence shown here is derived from an EMBL/GenBank/DDBJ whole genome shotgun (WGS) entry which is preliminary data.</text>
</comment>
<gene>
    <name evidence="2" type="ORF">GIY30_21460</name>
</gene>